<feature type="binding site" evidence="10">
    <location>
        <position position="176"/>
    </location>
    <ligand>
        <name>Mg(2+)</name>
        <dbReference type="ChEBI" id="CHEBI:18420"/>
    </ligand>
</feature>
<dbReference type="GO" id="GO:0008967">
    <property type="term" value="F:phosphoglycolate phosphatase activity"/>
    <property type="evidence" value="ECO:0007669"/>
    <property type="project" value="UniProtKB-UniRule"/>
</dbReference>
<feature type="binding site" evidence="10">
    <location>
        <position position="17"/>
    </location>
    <ligand>
        <name>Mg(2+)</name>
        <dbReference type="ChEBI" id="CHEBI:18420"/>
    </ligand>
</feature>
<dbReference type="GO" id="GO:0005975">
    <property type="term" value="P:carbohydrate metabolic process"/>
    <property type="evidence" value="ECO:0007669"/>
    <property type="project" value="InterPro"/>
</dbReference>
<dbReference type="EMBL" id="CP073910">
    <property type="protein sequence ID" value="QUT07015.1"/>
    <property type="molecule type" value="Genomic_DNA"/>
</dbReference>
<dbReference type="NCBIfam" id="TIGR01509">
    <property type="entry name" value="HAD-SF-IA-v3"/>
    <property type="match status" value="1"/>
</dbReference>
<gene>
    <name evidence="11" type="ORF">KFK14_06200</name>
</gene>
<dbReference type="SFLD" id="SFLDG01135">
    <property type="entry name" value="C1.5.6:_HAD__Beta-PGM__Phospha"/>
    <property type="match status" value="1"/>
</dbReference>
<dbReference type="GO" id="GO:0005829">
    <property type="term" value="C:cytosol"/>
    <property type="evidence" value="ECO:0007669"/>
    <property type="project" value="TreeGrafter"/>
</dbReference>
<dbReference type="InterPro" id="IPR023198">
    <property type="entry name" value="PGP-like_dom2"/>
</dbReference>
<dbReference type="GO" id="GO:0046295">
    <property type="term" value="P:glycolate biosynthetic process"/>
    <property type="evidence" value="ECO:0007669"/>
    <property type="project" value="UniProtKB-UniRule"/>
</dbReference>
<keyword evidence="9 10" id="KW-0119">Carbohydrate metabolism</keyword>
<evidence type="ECO:0000256" key="7">
    <source>
        <dbReference type="ARBA" id="ARBA00022801"/>
    </source>
</evidence>
<keyword evidence="7 10" id="KW-0378">Hydrolase</keyword>
<reference evidence="11" key="1">
    <citation type="submission" date="2021-04" db="EMBL/GenBank/DDBJ databases">
        <title>Isolation of p-tert-butylphenol degrading bacteria Sphingobium phenoxybenzoativorans Tas13 from active sludge.</title>
        <authorList>
            <person name="Li Y."/>
        </authorList>
    </citation>
    <scope>NUCLEOTIDE SEQUENCE</scope>
    <source>
        <strain evidence="11">Tas13</strain>
    </source>
</reference>
<protein>
    <recommendedName>
        <fullName evidence="5 10">Phosphoglycolate phosphatase</fullName>
        <shortName evidence="10">PGP</shortName>
        <shortName evidence="10">PGPase</shortName>
        <ecNumber evidence="5 10">3.1.3.18</ecNumber>
    </recommendedName>
</protein>
<dbReference type="SUPFAM" id="SSF56784">
    <property type="entry name" value="HAD-like"/>
    <property type="match status" value="1"/>
</dbReference>
<keyword evidence="12" id="KW-1185">Reference proteome</keyword>
<comment type="cofactor">
    <cofactor evidence="2 10">
        <name>Mg(2+)</name>
        <dbReference type="ChEBI" id="CHEBI:18420"/>
    </cofactor>
</comment>
<evidence type="ECO:0000256" key="3">
    <source>
        <dbReference type="ARBA" id="ARBA00004818"/>
    </source>
</evidence>
<evidence type="ECO:0000313" key="12">
    <source>
        <dbReference type="Proteomes" id="UP000681425"/>
    </source>
</evidence>
<proteinExistence type="inferred from homology"/>
<evidence type="ECO:0000256" key="10">
    <source>
        <dbReference type="HAMAP-Rule" id="MF_00495"/>
    </source>
</evidence>
<dbReference type="AlphaFoldDB" id="A0A975Q2H3"/>
<comment type="catalytic activity">
    <reaction evidence="1 10">
        <text>2-phosphoglycolate + H2O = glycolate + phosphate</text>
        <dbReference type="Rhea" id="RHEA:14369"/>
        <dbReference type="ChEBI" id="CHEBI:15377"/>
        <dbReference type="ChEBI" id="CHEBI:29805"/>
        <dbReference type="ChEBI" id="CHEBI:43474"/>
        <dbReference type="ChEBI" id="CHEBI:58033"/>
        <dbReference type="EC" id="3.1.3.18"/>
    </reaction>
</comment>
<accession>A0A975Q2H3</accession>
<comment type="pathway">
    <text evidence="3 10">Organic acid metabolism; glycolate biosynthesis; glycolate from 2-phosphoglycolate: step 1/1.</text>
</comment>
<dbReference type="GO" id="GO:0006281">
    <property type="term" value="P:DNA repair"/>
    <property type="evidence" value="ECO:0007669"/>
    <property type="project" value="TreeGrafter"/>
</dbReference>
<dbReference type="Proteomes" id="UP000681425">
    <property type="component" value="Chromosome"/>
</dbReference>
<feature type="active site" description="Nucleophile" evidence="10">
    <location>
        <position position="17"/>
    </location>
</feature>
<dbReference type="SFLD" id="SFLDG01129">
    <property type="entry name" value="C1.5:_HAD__Beta-PGM__Phosphata"/>
    <property type="match status" value="1"/>
</dbReference>
<dbReference type="Gene3D" id="3.40.50.1000">
    <property type="entry name" value="HAD superfamily/HAD-like"/>
    <property type="match status" value="1"/>
</dbReference>
<evidence type="ECO:0000256" key="8">
    <source>
        <dbReference type="ARBA" id="ARBA00022842"/>
    </source>
</evidence>
<dbReference type="Gene3D" id="1.10.150.240">
    <property type="entry name" value="Putative phosphatase, domain 2"/>
    <property type="match status" value="1"/>
</dbReference>
<organism evidence="11 12">
    <name type="scientific">Sphingobium phenoxybenzoativorans</name>
    <dbReference type="NCBI Taxonomy" id="1592790"/>
    <lineage>
        <taxon>Bacteria</taxon>
        <taxon>Pseudomonadati</taxon>
        <taxon>Pseudomonadota</taxon>
        <taxon>Alphaproteobacteria</taxon>
        <taxon>Sphingomonadales</taxon>
        <taxon>Sphingomonadaceae</taxon>
        <taxon>Sphingobium</taxon>
    </lineage>
</organism>
<evidence type="ECO:0000256" key="4">
    <source>
        <dbReference type="ARBA" id="ARBA00006171"/>
    </source>
</evidence>
<dbReference type="RefSeq" id="WP_212610255.1">
    <property type="nucleotide sequence ID" value="NZ_CP073910.1"/>
</dbReference>
<sequence>MAQIPFDPIPFDIVGFDLDGTLFDTSGDLAAAVNYAIGKLDRPPFPVTEIKPFVGKGAKVMLERALTASGGCTAEMLADSLPVLLDYYEQNLAIHTLPYPGLLDAMDALESAGVKLAICTNKAERFTVPLMKQIGLADRFASIVGGDTVGVSKPDPAPIHAMIERAGGGRCIFLGDTINDIAGARNAGIPSIAVSFGFVDGAIEDLGADAVIDHFDELVPLLESWPRP</sequence>
<comment type="similarity">
    <text evidence="4 10">Belongs to the HAD-like hydrolase superfamily. CbbY/CbbZ/Gph/YieH family.</text>
</comment>
<dbReference type="KEGG" id="spph:KFK14_06200"/>
<dbReference type="PANTHER" id="PTHR43434:SF1">
    <property type="entry name" value="PHOSPHOGLYCOLATE PHOSPHATASE"/>
    <property type="match status" value="1"/>
</dbReference>
<dbReference type="InterPro" id="IPR036412">
    <property type="entry name" value="HAD-like_sf"/>
</dbReference>
<dbReference type="EC" id="3.1.3.18" evidence="5 10"/>
<evidence type="ECO:0000256" key="6">
    <source>
        <dbReference type="ARBA" id="ARBA00022723"/>
    </source>
</evidence>
<evidence type="ECO:0000256" key="5">
    <source>
        <dbReference type="ARBA" id="ARBA00013078"/>
    </source>
</evidence>
<dbReference type="InterPro" id="IPR023214">
    <property type="entry name" value="HAD_sf"/>
</dbReference>
<keyword evidence="6 10" id="KW-0479">Metal-binding</keyword>
<dbReference type="GO" id="GO:0046872">
    <property type="term" value="F:metal ion binding"/>
    <property type="evidence" value="ECO:0007669"/>
    <property type="project" value="UniProtKB-KW"/>
</dbReference>
<dbReference type="HAMAP" id="MF_00495">
    <property type="entry name" value="GPH_hydrolase_bact"/>
    <property type="match status" value="1"/>
</dbReference>
<dbReference type="PRINTS" id="PR00413">
    <property type="entry name" value="HADHALOGNASE"/>
</dbReference>
<name>A0A975Q2H3_9SPHN</name>
<evidence type="ECO:0000313" key="11">
    <source>
        <dbReference type="EMBL" id="QUT07015.1"/>
    </source>
</evidence>
<dbReference type="InterPro" id="IPR037512">
    <property type="entry name" value="PGPase_prok"/>
</dbReference>
<dbReference type="PANTHER" id="PTHR43434">
    <property type="entry name" value="PHOSPHOGLYCOLATE PHOSPHATASE"/>
    <property type="match status" value="1"/>
</dbReference>
<evidence type="ECO:0000256" key="1">
    <source>
        <dbReference type="ARBA" id="ARBA00000830"/>
    </source>
</evidence>
<dbReference type="Pfam" id="PF00702">
    <property type="entry name" value="Hydrolase"/>
    <property type="match status" value="1"/>
</dbReference>
<feature type="binding site" evidence="10">
    <location>
        <position position="19"/>
    </location>
    <ligand>
        <name>Mg(2+)</name>
        <dbReference type="ChEBI" id="CHEBI:18420"/>
    </ligand>
</feature>
<dbReference type="InterPro" id="IPR050155">
    <property type="entry name" value="HAD-like_hydrolase_sf"/>
</dbReference>
<keyword evidence="8 10" id="KW-0460">Magnesium</keyword>
<dbReference type="NCBIfam" id="TIGR01549">
    <property type="entry name" value="HAD-SF-IA-v1"/>
    <property type="match status" value="1"/>
</dbReference>
<dbReference type="SFLD" id="SFLDS00003">
    <property type="entry name" value="Haloacid_Dehalogenase"/>
    <property type="match status" value="1"/>
</dbReference>
<evidence type="ECO:0000256" key="9">
    <source>
        <dbReference type="ARBA" id="ARBA00023277"/>
    </source>
</evidence>
<comment type="function">
    <text evidence="10">Specifically catalyzes the dephosphorylation of 2-phosphoglycolate. Is involved in the dissimilation of the intracellular 2-phosphoglycolate formed during the DNA repair of 3'-phosphoglycolate ends, a major class of DNA lesions induced by oxidative stress.</text>
</comment>
<dbReference type="InterPro" id="IPR006439">
    <property type="entry name" value="HAD-SF_hydro_IA"/>
</dbReference>
<evidence type="ECO:0000256" key="2">
    <source>
        <dbReference type="ARBA" id="ARBA00001946"/>
    </source>
</evidence>